<evidence type="ECO:0000256" key="19">
    <source>
        <dbReference type="RuleBase" id="RU004171"/>
    </source>
</evidence>
<evidence type="ECO:0000256" key="7">
    <source>
        <dbReference type="ARBA" id="ARBA00022605"/>
    </source>
</evidence>
<dbReference type="PANTHER" id="PTHR43331">
    <property type="entry name" value="HOMOSERINE DEHYDROGENASE"/>
    <property type="match status" value="1"/>
</dbReference>
<evidence type="ECO:0000256" key="18">
    <source>
        <dbReference type="RuleBase" id="RU000579"/>
    </source>
</evidence>
<comment type="cofactor">
    <cofactor evidence="1">
        <name>a metal cation</name>
        <dbReference type="ChEBI" id="CHEBI:25213"/>
    </cofactor>
</comment>
<dbReference type="PIRSF" id="PIRSF000098">
    <property type="entry name" value="Homoser_dehydrog"/>
    <property type="match status" value="1"/>
</dbReference>
<feature type="domain" description="ACT" evidence="20">
    <location>
        <begin position="353"/>
        <end position="430"/>
    </location>
</feature>
<keyword evidence="8 18" id="KW-0791">Threonine biosynthesis</keyword>
<comment type="pathway">
    <text evidence="2 18">Amino-acid biosynthesis; L-threonine biosynthesis; L-threonine from L-aspartate: step 3/5.</text>
</comment>
<dbReference type="GO" id="GO:0009086">
    <property type="term" value="P:methionine biosynthetic process"/>
    <property type="evidence" value="ECO:0007669"/>
    <property type="project" value="UniProtKB-KW"/>
</dbReference>
<evidence type="ECO:0000256" key="3">
    <source>
        <dbReference type="ARBA" id="ARBA00005062"/>
    </source>
</evidence>
<evidence type="ECO:0000256" key="12">
    <source>
        <dbReference type="ARBA" id="ARBA00023167"/>
    </source>
</evidence>
<comment type="pathway">
    <text evidence="3 18">Amino-acid biosynthesis; L-methionine biosynthesis via de novo pathway; L-homoserine from L-aspartate: step 3/3.</text>
</comment>
<dbReference type="UniPathway" id="UPA00050">
    <property type="reaction ID" value="UER00063"/>
</dbReference>
<dbReference type="FunFam" id="3.30.360.10:FF:000005">
    <property type="entry name" value="Homoserine dehydrogenase"/>
    <property type="match status" value="1"/>
</dbReference>
<dbReference type="InterPro" id="IPR016204">
    <property type="entry name" value="HDH"/>
</dbReference>
<dbReference type="GO" id="GO:0004412">
    <property type="term" value="F:homoserine dehydrogenase activity"/>
    <property type="evidence" value="ECO:0007669"/>
    <property type="project" value="UniProtKB-EC"/>
</dbReference>
<dbReference type="PROSITE" id="PS51671">
    <property type="entry name" value="ACT"/>
    <property type="match status" value="1"/>
</dbReference>
<dbReference type="OrthoDB" id="9808167at2"/>
<feature type="binding site" evidence="17">
    <location>
        <begin position="9"/>
        <end position="16"/>
    </location>
    <ligand>
        <name>NADP(+)</name>
        <dbReference type="ChEBI" id="CHEBI:58349"/>
    </ligand>
</feature>
<dbReference type="KEGG" id="nae:BHE16_01155"/>
<evidence type="ECO:0000313" key="21">
    <source>
        <dbReference type="EMBL" id="APF39854.1"/>
    </source>
</evidence>
<keyword evidence="9 17" id="KW-0521">NADP</keyword>
<evidence type="ECO:0000256" key="1">
    <source>
        <dbReference type="ARBA" id="ARBA00001920"/>
    </source>
</evidence>
<dbReference type="InterPro" id="IPR002912">
    <property type="entry name" value="ACT_dom"/>
</dbReference>
<dbReference type="InterPro" id="IPR036291">
    <property type="entry name" value="NAD(P)-bd_dom_sf"/>
</dbReference>
<evidence type="ECO:0000256" key="6">
    <source>
        <dbReference type="ARBA" id="ARBA00013376"/>
    </source>
</evidence>
<dbReference type="SUPFAM" id="SSF51735">
    <property type="entry name" value="NAD(P)-binding Rossmann-fold domains"/>
    <property type="match status" value="1"/>
</dbReference>
<gene>
    <name evidence="21" type="ORF">BHE16_01155</name>
</gene>
<evidence type="ECO:0000256" key="13">
    <source>
        <dbReference type="ARBA" id="ARBA00044930"/>
    </source>
</evidence>
<dbReference type="InterPro" id="IPR045865">
    <property type="entry name" value="ACT-like_dom_sf"/>
</dbReference>
<keyword evidence="7 18" id="KW-0028">Amino-acid biosynthesis</keyword>
<dbReference type="UniPathway" id="UPA00051">
    <property type="reaction ID" value="UER00465"/>
</dbReference>
<reference evidence="21 22" key="1">
    <citation type="submission" date="2016-11" db="EMBL/GenBank/DDBJ databases">
        <title>Genome sequencing of Zhihengliuella aestuarii B18 antagonistic to Plasmodiophora brassicae.</title>
        <authorList>
            <person name="Luo Y."/>
        </authorList>
    </citation>
    <scope>NUCLEOTIDE SEQUENCE [LARGE SCALE GENOMIC DNA]</scope>
    <source>
        <strain evidence="21 22">B18</strain>
    </source>
</reference>
<feature type="binding site" evidence="17">
    <location>
        <position position="103"/>
    </location>
    <ligand>
        <name>NADPH</name>
        <dbReference type="ChEBI" id="CHEBI:57783"/>
    </ligand>
</feature>
<dbReference type="NCBIfam" id="NF004976">
    <property type="entry name" value="PRK06349.1"/>
    <property type="match status" value="1"/>
</dbReference>
<dbReference type="EMBL" id="CP018135">
    <property type="protein sequence ID" value="APF39854.1"/>
    <property type="molecule type" value="Genomic_DNA"/>
</dbReference>
<evidence type="ECO:0000259" key="20">
    <source>
        <dbReference type="PROSITE" id="PS51671"/>
    </source>
</evidence>
<keyword evidence="11" id="KW-0915">Sodium</keyword>
<evidence type="ECO:0000256" key="14">
    <source>
        <dbReference type="ARBA" id="ARBA00048841"/>
    </source>
</evidence>
<organism evidence="21 22">
    <name type="scientific">Neomicrococcus aestuarii</name>
    <dbReference type="NCBI Taxonomy" id="556325"/>
    <lineage>
        <taxon>Bacteria</taxon>
        <taxon>Bacillati</taxon>
        <taxon>Actinomycetota</taxon>
        <taxon>Actinomycetes</taxon>
        <taxon>Micrococcales</taxon>
        <taxon>Micrococcaceae</taxon>
        <taxon>Neomicrococcus</taxon>
    </lineage>
</organism>
<dbReference type="Pfam" id="PF03447">
    <property type="entry name" value="NAD_binding_3"/>
    <property type="match status" value="1"/>
</dbReference>
<dbReference type="Pfam" id="PF01842">
    <property type="entry name" value="ACT"/>
    <property type="match status" value="1"/>
</dbReference>
<dbReference type="Pfam" id="PF00742">
    <property type="entry name" value="Homoserine_dh"/>
    <property type="match status" value="1"/>
</dbReference>
<evidence type="ECO:0000256" key="4">
    <source>
        <dbReference type="ARBA" id="ARBA00006753"/>
    </source>
</evidence>
<dbReference type="CDD" id="cd04881">
    <property type="entry name" value="ACT_HSDH-Hom"/>
    <property type="match status" value="1"/>
</dbReference>
<dbReference type="Gene3D" id="3.30.70.260">
    <property type="match status" value="1"/>
</dbReference>
<dbReference type="InterPro" id="IPR005106">
    <property type="entry name" value="Asp/hSer_DH_NAD-bd"/>
</dbReference>
<dbReference type="AlphaFoldDB" id="A0A1L2ZKH5"/>
<name>A0A1L2ZKH5_9MICC</name>
<keyword evidence="22" id="KW-1185">Reference proteome</keyword>
<keyword evidence="12 18" id="KW-0486">Methionine biosynthesis</keyword>
<dbReference type="GO" id="GO:0009088">
    <property type="term" value="P:threonine biosynthetic process"/>
    <property type="evidence" value="ECO:0007669"/>
    <property type="project" value="UniProtKB-UniPathway"/>
</dbReference>
<evidence type="ECO:0000256" key="2">
    <source>
        <dbReference type="ARBA" id="ARBA00005056"/>
    </source>
</evidence>
<dbReference type="RefSeq" id="WP_071893329.1">
    <property type="nucleotide sequence ID" value="NZ_CP018135.1"/>
</dbReference>
<dbReference type="SUPFAM" id="SSF55347">
    <property type="entry name" value="Glyceraldehyde-3-phosphate dehydrogenase-like, C-terminal domain"/>
    <property type="match status" value="1"/>
</dbReference>
<evidence type="ECO:0000256" key="10">
    <source>
        <dbReference type="ARBA" id="ARBA00023002"/>
    </source>
</evidence>
<dbReference type="Gene3D" id="3.40.50.720">
    <property type="entry name" value="NAD(P)-binding Rossmann-like Domain"/>
    <property type="match status" value="1"/>
</dbReference>
<accession>A0A1L2ZKH5</accession>
<sequence length="434" mass="45624">MNTLKVALLGAGNVGSEVARILIEDSEVLAARAGSKLELIGIAVRDTATKRGQHIAPELLTTEAEALVDQADLVIELIGGIEPAGSLVARALKRGSVVVTGNKALLAERGAELFQLARENGGHLGFEAAVAGAIPILRPINESLSGDRITKVMGIVNGTTNFILDAMDTTGADFADVLKQAQDLGYAEADPTADIEGFDAAAKAAILSMLSFHADFRLGDVYREGITSITADDVDAAKEAGFVIKLLAIAERLEDGVAMRVHPTLIPRVHPLGAVHGAFNAVFVEADNAGELMFYGQGAGGRPTASAVMGDLVSAVRRLTRGVGAAKDADEVVEVRSLDLKPLGIEHVMTSYCIGLTVTDRPGVLSRIAAIFAENGVSIEQMRQSRGNDEENQASVLRIITHRGSEQALAQTVASIRELDVVSRVNSVLRVEGN</sequence>
<evidence type="ECO:0000256" key="9">
    <source>
        <dbReference type="ARBA" id="ARBA00022857"/>
    </source>
</evidence>
<keyword evidence="10 18" id="KW-0560">Oxidoreductase</keyword>
<dbReference type="Proteomes" id="UP000183530">
    <property type="component" value="Chromosome"/>
</dbReference>
<comment type="catalytic activity">
    <reaction evidence="15">
        <text>L-homoserine + NAD(+) = L-aspartate 4-semialdehyde + NADH + H(+)</text>
        <dbReference type="Rhea" id="RHEA:15757"/>
        <dbReference type="ChEBI" id="CHEBI:15378"/>
        <dbReference type="ChEBI" id="CHEBI:57476"/>
        <dbReference type="ChEBI" id="CHEBI:57540"/>
        <dbReference type="ChEBI" id="CHEBI:57945"/>
        <dbReference type="ChEBI" id="CHEBI:537519"/>
        <dbReference type="EC" id="1.1.1.3"/>
    </reaction>
    <physiologicalReaction direction="right-to-left" evidence="15">
        <dbReference type="Rhea" id="RHEA:15759"/>
    </physiologicalReaction>
</comment>
<comment type="catalytic activity">
    <reaction evidence="14">
        <text>L-homoserine + NADP(+) = L-aspartate 4-semialdehyde + NADPH + H(+)</text>
        <dbReference type="Rhea" id="RHEA:15761"/>
        <dbReference type="ChEBI" id="CHEBI:15378"/>
        <dbReference type="ChEBI" id="CHEBI:57476"/>
        <dbReference type="ChEBI" id="CHEBI:57783"/>
        <dbReference type="ChEBI" id="CHEBI:58349"/>
        <dbReference type="ChEBI" id="CHEBI:537519"/>
        <dbReference type="EC" id="1.1.1.3"/>
    </reaction>
    <physiologicalReaction direction="right-to-left" evidence="14">
        <dbReference type="Rhea" id="RHEA:15763"/>
    </physiologicalReaction>
</comment>
<feature type="binding site" evidence="17">
    <location>
        <position position="188"/>
    </location>
    <ligand>
        <name>L-homoserine</name>
        <dbReference type="ChEBI" id="CHEBI:57476"/>
    </ligand>
</feature>
<dbReference type="EC" id="1.1.1.3" evidence="5 18"/>
<evidence type="ECO:0000256" key="16">
    <source>
        <dbReference type="PIRSR" id="PIRSR000098-1"/>
    </source>
</evidence>
<dbReference type="STRING" id="556325.BHE16_01155"/>
<evidence type="ECO:0000313" key="22">
    <source>
        <dbReference type="Proteomes" id="UP000183530"/>
    </source>
</evidence>
<dbReference type="Gene3D" id="3.30.360.10">
    <property type="entry name" value="Dihydrodipicolinate Reductase, domain 2"/>
    <property type="match status" value="1"/>
</dbReference>
<evidence type="ECO:0000256" key="17">
    <source>
        <dbReference type="PIRSR" id="PIRSR000098-2"/>
    </source>
</evidence>
<dbReference type="InterPro" id="IPR019811">
    <property type="entry name" value="HDH_CS"/>
</dbReference>
<dbReference type="PROSITE" id="PS01042">
    <property type="entry name" value="HOMOSER_DHGENASE"/>
    <property type="match status" value="1"/>
</dbReference>
<feature type="active site" description="Proton donor" evidence="16">
    <location>
        <position position="203"/>
    </location>
</feature>
<dbReference type="GO" id="GO:0050661">
    <property type="term" value="F:NADP binding"/>
    <property type="evidence" value="ECO:0007669"/>
    <property type="project" value="InterPro"/>
</dbReference>
<evidence type="ECO:0000256" key="15">
    <source>
        <dbReference type="ARBA" id="ARBA00049031"/>
    </source>
</evidence>
<evidence type="ECO:0000256" key="8">
    <source>
        <dbReference type="ARBA" id="ARBA00022697"/>
    </source>
</evidence>
<proteinExistence type="inferred from homology"/>
<dbReference type="PANTHER" id="PTHR43331:SF1">
    <property type="entry name" value="HOMOSERINE DEHYDROGENASE"/>
    <property type="match status" value="1"/>
</dbReference>
<comment type="similarity">
    <text evidence="4 19">Belongs to the homoserine dehydrogenase family.</text>
</comment>
<protein>
    <recommendedName>
        <fullName evidence="6 18">Homoserine dehydrogenase</fullName>
        <ecNumber evidence="5 18">1.1.1.3</ecNumber>
    </recommendedName>
</protein>
<comment type="function">
    <text evidence="13">Catalyzes the conversion of L-aspartate-beta-semialdehyde (L-Asa) to L-homoserine (L-Hse), the third step in the biosynthesis of threonine and methionine from aspartate.</text>
</comment>
<evidence type="ECO:0000256" key="5">
    <source>
        <dbReference type="ARBA" id="ARBA00013213"/>
    </source>
</evidence>
<evidence type="ECO:0000256" key="11">
    <source>
        <dbReference type="ARBA" id="ARBA00023053"/>
    </source>
</evidence>
<dbReference type="InterPro" id="IPR001342">
    <property type="entry name" value="HDH_cat"/>
</dbReference>
<dbReference type="SUPFAM" id="SSF55021">
    <property type="entry name" value="ACT-like"/>
    <property type="match status" value="1"/>
</dbReference>